<proteinExistence type="predicted"/>
<gene>
    <name evidence="1" type="ORF">DSM3645_01165</name>
</gene>
<comment type="caution">
    <text evidence="1">The sequence shown here is derived from an EMBL/GenBank/DDBJ whole genome shotgun (WGS) entry which is preliminary data.</text>
</comment>
<dbReference type="EMBL" id="AANZ01000002">
    <property type="protein sequence ID" value="EAQ82281.1"/>
    <property type="molecule type" value="Genomic_DNA"/>
</dbReference>
<dbReference type="Proteomes" id="UP000004358">
    <property type="component" value="Unassembled WGS sequence"/>
</dbReference>
<evidence type="ECO:0008006" key="3">
    <source>
        <dbReference type="Google" id="ProtNLM"/>
    </source>
</evidence>
<dbReference type="HOGENOM" id="CLU_1861298_0_0_0"/>
<dbReference type="OrthoDB" id="5703617at2"/>
<reference evidence="1 2" key="1">
    <citation type="submission" date="2006-02" db="EMBL/GenBank/DDBJ databases">
        <authorList>
            <person name="Amann R."/>
            <person name="Ferriera S."/>
            <person name="Johnson J."/>
            <person name="Kravitz S."/>
            <person name="Halpern A."/>
            <person name="Remington K."/>
            <person name="Beeson K."/>
            <person name="Tran B."/>
            <person name="Rogers Y.-H."/>
            <person name="Friedman R."/>
            <person name="Venter J.C."/>
        </authorList>
    </citation>
    <scope>NUCLEOTIDE SEQUENCE [LARGE SCALE GENOMIC DNA]</scope>
    <source>
        <strain evidence="1 2">DSM 3645</strain>
    </source>
</reference>
<accession>A3ZM75</accession>
<dbReference type="RefSeq" id="WP_002650123.1">
    <property type="nucleotide sequence ID" value="NZ_AANZ01000002.1"/>
</dbReference>
<dbReference type="AlphaFoldDB" id="A3ZM75"/>
<name>A3ZM75_9BACT</name>
<evidence type="ECO:0000313" key="2">
    <source>
        <dbReference type="Proteomes" id="UP000004358"/>
    </source>
</evidence>
<organism evidence="1 2">
    <name type="scientific">Blastopirellula marina DSM 3645</name>
    <dbReference type="NCBI Taxonomy" id="314230"/>
    <lineage>
        <taxon>Bacteria</taxon>
        <taxon>Pseudomonadati</taxon>
        <taxon>Planctomycetota</taxon>
        <taxon>Planctomycetia</taxon>
        <taxon>Pirellulales</taxon>
        <taxon>Pirellulaceae</taxon>
        <taxon>Blastopirellula</taxon>
    </lineage>
</organism>
<sequence length="137" mass="15508">MENEDFIEYMGDYISVVTTGSDSYARSMTLWKKIIAACQKYNCNNILGQSQTQGELSTMDSFKHIEVFQEAGVTWKHRVAWVASDPEKFEQLKFVETVLRNRSLVNGGLFRTVEEARNWLRGDVTAKAGASKATESN</sequence>
<protein>
    <recommendedName>
        <fullName evidence="3">STAS/SEC14 domain-containing protein</fullName>
    </recommendedName>
</protein>
<evidence type="ECO:0000313" key="1">
    <source>
        <dbReference type="EMBL" id="EAQ82281.1"/>
    </source>
</evidence>